<feature type="domain" description="Phage protein Gp138 N-terminal" evidence="2">
    <location>
        <begin position="9"/>
        <end position="88"/>
    </location>
</feature>
<feature type="region of interest" description="Disordered" evidence="1">
    <location>
        <begin position="195"/>
        <end position="237"/>
    </location>
</feature>
<dbReference type="InterPro" id="IPR037026">
    <property type="entry name" value="Vgr_OB-fold_dom_sf"/>
</dbReference>
<dbReference type="KEGG" id="vg:77932651"/>
<dbReference type="Gene3D" id="2.40.50.230">
    <property type="entry name" value="Gp5 N-terminal domain"/>
    <property type="match status" value="1"/>
</dbReference>
<evidence type="ECO:0000259" key="2">
    <source>
        <dbReference type="Pfam" id="PF18352"/>
    </source>
</evidence>
<reference evidence="3" key="1">
    <citation type="submission" date="2022-02" db="EMBL/GenBank/DDBJ databases">
        <title>The Aeromonas hydrophila phage ZPAH14.</title>
        <authorList>
            <person name="Li J."/>
        </authorList>
    </citation>
    <scope>NUCLEOTIDE SEQUENCE</scope>
</reference>
<dbReference type="Pfam" id="PF18352">
    <property type="entry name" value="Gp138_N"/>
    <property type="match status" value="1"/>
</dbReference>
<protein>
    <recommendedName>
        <fullName evidence="2">Phage protein Gp138 N-terminal domain-containing protein</fullName>
    </recommendedName>
</protein>
<dbReference type="InterPro" id="IPR044033">
    <property type="entry name" value="GpV-like_apex"/>
</dbReference>
<proteinExistence type="predicted"/>
<keyword evidence="4" id="KW-1185">Reference proteome</keyword>
<dbReference type="Proteomes" id="UP000830307">
    <property type="component" value="Segment"/>
</dbReference>
<accession>A0AAE9H2P2</accession>
<dbReference type="GeneID" id="77932651"/>
<dbReference type="Pfam" id="PF18946">
    <property type="entry name" value="Apex"/>
    <property type="match status" value="1"/>
</dbReference>
<sequence>MRIKTKTIGTIVSFDPATQFATVKLSCNGTNSTLDANYYNQEGLTLVDVPVEFSRCGEFVITFPVKPGDDCIVEFFEQGITHWLYENRRAYKVVNGRPEAAARRKFDRQDAVCRVSMGNLDGAIPGFDTSNFQVRSMSGGQHMTFFPNGDIKLKTSTKIMMESEDIEMKATNIKMEASKIKMAADEIDMNGTTVDASGLVKSPTGMDAPSMKASGKELANHKHPGVQQGNDETGVNK</sequence>
<dbReference type="RefSeq" id="YP_010656757.1">
    <property type="nucleotide sequence ID" value="NC_070840.1"/>
</dbReference>
<feature type="compositionally biased region" description="Polar residues" evidence="1">
    <location>
        <begin position="227"/>
        <end position="237"/>
    </location>
</feature>
<evidence type="ECO:0000256" key="1">
    <source>
        <dbReference type="SAM" id="MobiDB-lite"/>
    </source>
</evidence>
<evidence type="ECO:0000313" key="3">
    <source>
        <dbReference type="EMBL" id="UOT58048.1"/>
    </source>
</evidence>
<dbReference type="InterPro" id="IPR041599">
    <property type="entry name" value="Gp138_N"/>
</dbReference>
<dbReference type="EMBL" id="OM810291">
    <property type="protein sequence ID" value="UOT58048.1"/>
    <property type="molecule type" value="Genomic_DNA"/>
</dbReference>
<evidence type="ECO:0000313" key="4">
    <source>
        <dbReference type="Proteomes" id="UP000830307"/>
    </source>
</evidence>
<organism evidence="3 4">
    <name type="scientific">Aeromonas phage ZPAH14</name>
    <dbReference type="NCBI Taxonomy" id="2924887"/>
    <lineage>
        <taxon>Viruses</taxon>
        <taxon>Duplodnaviria</taxon>
        <taxon>Heunggongvirae</taxon>
        <taxon>Uroviricota</taxon>
        <taxon>Caudoviricetes</taxon>
        <taxon>Chaseviridae</taxon>
        <taxon>Nefertitivirinae</taxon>
        <taxon>Shantouvirus</taxon>
        <taxon>Shantouvirus ZPAH14</taxon>
    </lineage>
</organism>
<name>A0AAE9H2P2_9CAUD</name>